<dbReference type="GO" id="GO:0032259">
    <property type="term" value="P:methylation"/>
    <property type="evidence" value="ECO:0007669"/>
    <property type="project" value="UniProtKB-KW"/>
</dbReference>
<dbReference type="CDD" id="cd02440">
    <property type="entry name" value="AdoMet_MTases"/>
    <property type="match status" value="1"/>
</dbReference>
<evidence type="ECO:0000256" key="1">
    <source>
        <dbReference type="ARBA" id="ARBA00005189"/>
    </source>
</evidence>
<dbReference type="PANTHER" id="PTHR44307">
    <property type="entry name" value="PHOSPHOETHANOLAMINE METHYLTRANSFERASE"/>
    <property type="match status" value="1"/>
</dbReference>
<evidence type="ECO:0000256" key="2">
    <source>
        <dbReference type="ARBA" id="ARBA00022603"/>
    </source>
</evidence>
<organism evidence="5 6">
    <name type="scientific">Dongia mobilis</name>
    <dbReference type="NCBI Taxonomy" id="578943"/>
    <lineage>
        <taxon>Bacteria</taxon>
        <taxon>Pseudomonadati</taxon>
        <taxon>Pseudomonadota</taxon>
        <taxon>Alphaproteobacteria</taxon>
        <taxon>Rhodospirillales</taxon>
        <taxon>Dongiaceae</taxon>
        <taxon>Dongia</taxon>
    </lineage>
</organism>
<dbReference type="GO" id="GO:0008168">
    <property type="term" value="F:methyltransferase activity"/>
    <property type="evidence" value="ECO:0007669"/>
    <property type="project" value="UniProtKB-KW"/>
</dbReference>
<dbReference type="SUPFAM" id="SSF53335">
    <property type="entry name" value="S-adenosyl-L-methionine-dependent methyltransferases"/>
    <property type="match status" value="1"/>
</dbReference>
<keyword evidence="6" id="KW-1185">Reference proteome</keyword>
<evidence type="ECO:0000313" key="5">
    <source>
        <dbReference type="EMBL" id="TDQ84597.1"/>
    </source>
</evidence>
<dbReference type="OrthoDB" id="9765084at2"/>
<accession>A0A4R6WY03</accession>
<dbReference type="InterPro" id="IPR029063">
    <property type="entry name" value="SAM-dependent_MTases_sf"/>
</dbReference>
<sequence>MGSESGAKAPWNVRLRAWWDGVDLPVAGTATAAKEAEAERTPATDPRIPPLQEWETEDIRIQQQVWGQGYCRPGGDDHVLGLAKPFALNPSLTVMEFGSGLGGGTRALVNEFGVWVSGLEPVGKLARAAKEMSIRAGLEKKADIIRFDPEGYEPKPSSVDCILSSESLFLIEDKLKLLKTFERCLKPRGQLSLTDFVRRDDLAADDPQLAGLGPEPDMPAYFCSGADYVRWLRELNFDLRVNEDITERYRKMIMDGWVDFTQAGGERAAHARAMPQPLVKEVELWTRRVAAMDAGALKVMRYYAIKLGGSKLMSNW</sequence>
<dbReference type="Pfam" id="PF13489">
    <property type="entry name" value="Methyltransf_23"/>
    <property type="match status" value="1"/>
</dbReference>
<comment type="pathway">
    <text evidence="4">Phospholipid metabolism.</text>
</comment>
<keyword evidence="2 5" id="KW-0489">Methyltransferase</keyword>
<evidence type="ECO:0000256" key="3">
    <source>
        <dbReference type="ARBA" id="ARBA00022679"/>
    </source>
</evidence>
<comment type="pathway">
    <text evidence="1">Lipid metabolism.</text>
</comment>
<dbReference type="RefSeq" id="WP_133612611.1">
    <property type="nucleotide sequence ID" value="NZ_SNYW01000006.1"/>
</dbReference>
<reference evidence="5 6" key="1">
    <citation type="submission" date="2019-03" db="EMBL/GenBank/DDBJ databases">
        <title>Genomic Encyclopedia of Type Strains, Phase III (KMG-III): the genomes of soil and plant-associated and newly described type strains.</title>
        <authorList>
            <person name="Whitman W."/>
        </authorList>
    </citation>
    <scope>NUCLEOTIDE SEQUENCE [LARGE SCALE GENOMIC DNA]</scope>
    <source>
        <strain evidence="5 6">CGMCC 1.7660</strain>
    </source>
</reference>
<gene>
    <name evidence="5" type="ORF">A8950_1156</name>
</gene>
<protein>
    <submittedName>
        <fullName evidence="5">Methyltransferase family protein</fullName>
    </submittedName>
</protein>
<dbReference type="PANTHER" id="PTHR44307:SF2">
    <property type="entry name" value="PHOSPHOETHANOLAMINE METHYLTRANSFERASE ISOFORM X1"/>
    <property type="match status" value="1"/>
</dbReference>
<dbReference type="AlphaFoldDB" id="A0A4R6WY03"/>
<name>A0A4R6WY03_9PROT</name>
<dbReference type="EMBL" id="SNYW01000006">
    <property type="protein sequence ID" value="TDQ84597.1"/>
    <property type="molecule type" value="Genomic_DNA"/>
</dbReference>
<dbReference type="Gene3D" id="3.40.50.150">
    <property type="entry name" value="Vaccinia Virus protein VP39"/>
    <property type="match status" value="1"/>
</dbReference>
<comment type="caution">
    <text evidence="5">The sequence shown here is derived from an EMBL/GenBank/DDBJ whole genome shotgun (WGS) entry which is preliminary data.</text>
</comment>
<keyword evidence="3 5" id="KW-0808">Transferase</keyword>
<dbReference type="Proteomes" id="UP000295783">
    <property type="component" value="Unassembled WGS sequence"/>
</dbReference>
<proteinExistence type="predicted"/>
<evidence type="ECO:0000256" key="4">
    <source>
        <dbReference type="ARBA" id="ARBA00025707"/>
    </source>
</evidence>
<evidence type="ECO:0000313" key="6">
    <source>
        <dbReference type="Proteomes" id="UP000295783"/>
    </source>
</evidence>